<dbReference type="PANTHER" id="PTHR10509:SF14">
    <property type="entry name" value="CAFFEOYL-COA O-METHYLTRANSFERASE 3-RELATED"/>
    <property type="match status" value="1"/>
</dbReference>
<dbReference type="GO" id="GO:0008171">
    <property type="term" value="F:O-methyltransferase activity"/>
    <property type="evidence" value="ECO:0007669"/>
    <property type="project" value="InterPro"/>
</dbReference>
<dbReference type="RefSeq" id="WP_072316062.1">
    <property type="nucleotide sequence ID" value="NZ_FPJE01000003.1"/>
</dbReference>
<dbReference type="GO" id="GO:0032259">
    <property type="term" value="P:methylation"/>
    <property type="evidence" value="ECO:0007669"/>
    <property type="project" value="UniProtKB-KW"/>
</dbReference>
<reference evidence="4 5" key="1">
    <citation type="submission" date="2016-11" db="EMBL/GenBank/DDBJ databases">
        <authorList>
            <person name="Jaros S."/>
            <person name="Januszkiewicz K."/>
            <person name="Wedrychowicz H."/>
        </authorList>
    </citation>
    <scope>NUCLEOTIDE SEQUENCE [LARGE SCALE GENOMIC DNA]</scope>
    <source>
        <strain evidence="4 5">CGMCC 1.12145</strain>
    </source>
</reference>
<dbReference type="PANTHER" id="PTHR10509">
    <property type="entry name" value="O-METHYLTRANSFERASE-RELATED"/>
    <property type="match status" value="1"/>
</dbReference>
<dbReference type="CDD" id="cd02440">
    <property type="entry name" value="AdoMet_MTases"/>
    <property type="match status" value="1"/>
</dbReference>
<dbReference type="PROSITE" id="PS51682">
    <property type="entry name" value="SAM_OMT_I"/>
    <property type="match status" value="1"/>
</dbReference>
<dbReference type="InterPro" id="IPR050362">
    <property type="entry name" value="Cation-dep_OMT"/>
</dbReference>
<keyword evidence="1 4" id="KW-0489">Methyltransferase</keyword>
<keyword evidence="5" id="KW-1185">Reference proteome</keyword>
<organism evidence="4 5">
    <name type="scientific">Sinomicrobium oceani</name>
    <dbReference type="NCBI Taxonomy" id="1150368"/>
    <lineage>
        <taxon>Bacteria</taxon>
        <taxon>Pseudomonadati</taxon>
        <taxon>Bacteroidota</taxon>
        <taxon>Flavobacteriia</taxon>
        <taxon>Flavobacteriales</taxon>
        <taxon>Flavobacteriaceae</taxon>
        <taxon>Sinomicrobium</taxon>
    </lineage>
</organism>
<evidence type="ECO:0000256" key="1">
    <source>
        <dbReference type="ARBA" id="ARBA00022603"/>
    </source>
</evidence>
<dbReference type="InterPro" id="IPR002935">
    <property type="entry name" value="SAM_O-MeTrfase"/>
</dbReference>
<dbReference type="Proteomes" id="UP000182248">
    <property type="component" value="Unassembled WGS sequence"/>
</dbReference>
<dbReference type="Pfam" id="PF01596">
    <property type="entry name" value="Methyltransf_3"/>
    <property type="match status" value="1"/>
</dbReference>
<accession>A0A1K1MST5</accession>
<name>A0A1K1MST5_9FLAO</name>
<dbReference type="Gene3D" id="3.40.50.150">
    <property type="entry name" value="Vaccinia Virus protein VP39"/>
    <property type="match status" value="1"/>
</dbReference>
<proteinExistence type="predicted"/>
<evidence type="ECO:0000313" key="5">
    <source>
        <dbReference type="Proteomes" id="UP000182248"/>
    </source>
</evidence>
<gene>
    <name evidence="4" type="ORF">SAMN02927921_00791</name>
</gene>
<dbReference type="SUPFAM" id="SSF53335">
    <property type="entry name" value="S-adenosyl-L-methionine-dependent methyltransferases"/>
    <property type="match status" value="1"/>
</dbReference>
<evidence type="ECO:0000256" key="2">
    <source>
        <dbReference type="ARBA" id="ARBA00022679"/>
    </source>
</evidence>
<dbReference type="STRING" id="1150368.SAMN02927921_00791"/>
<evidence type="ECO:0000256" key="3">
    <source>
        <dbReference type="ARBA" id="ARBA00022691"/>
    </source>
</evidence>
<dbReference type="GO" id="GO:0008757">
    <property type="term" value="F:S-adenosylmethionine-dependent methyltransferase activity"/>
    <property type="evidence" value="ECO:0007669"/>
    <property type="project" value="TreeGrafter"/>
</dbReference>
<dbReference type="InterPro" id="IPR029063">
    <property type="entry name" value="SAM-dependent_MTases_sf"/>
</dbReference>
<evidence type="ECO:0000313" key="4">
    <source>
        <dbReference type="EMBL" id="SFW26061.1"/>
    </source>
</evidence>
<protein>
    <submittedName>
        <fullName evidence="4">Caffeoyl-CoA O-methyltransferase</fullName>
    </submittedName>
</protein>
<dbReference type="EMBL" id="FPJE01000003">
    <property type="protein sequence ID" value="SFW26061.1"/>
    <property type="molecule type" value="Genomic_DNA"/>
</dbReference>
<sequence length="213" mass="24539">MHFISEILENYVENHTQDEPELLKELDRETHLKVLRPRMLSGHFQGRLLSLISKLKSPRYILEIGTYTGYSAICMAEGLQEDGELHTIDINEELHDLQRRYFDRSGFGDRIIQHTGNALDIIPTFDTGFDLVFIDADKENYQEYFDLVITKMNPGGLILSDNVLWSGKVVEPVKPNDKSTMALLEYNEKLKNDPRVETILLPVRDGLTICRVM</sequence>
<dbReference type="AlphaFoldDB" id="A0A1K1MST5"/>
<keyword evidence="3" id="KW-0949">S-adenosyl-L-methionine</keyword>
<keyword evidence="2 4" id="KW-0808">Transferase</keyword>
<dbReference type="OrthoDB" id="9799672at2"/>